<feature type="binding site" evidence="10">
    <location>
        <position position="195"/>
    </location>
    <ligand>
        <name>[4Fe-4S] cluster</name>
        <dbReference type="ChEBI" id="CHEBI:49883"/>
    </ligand>
</feature>
<keyword evidence="10" id="KW-0238">DNA-binding</keyword>
<dbReference type="EMBL" id="MHKK01000016">
    <property type="protein sequence ID" value="OGY90130.1"/>
    <property type="molecule type" value="Genomic_DNA"/>
</dbReference>
<comment type="similarity">
    <text evidence="1 10">Belongs to the Nth/MutY family.</text>
</comment>
<dbReference type="Pfam" id="PF00730">
    <property type="entry name" value="HhH-GPD"/>
    <property type="match status" value="1"/>
</dbReference>
<dbReference type="PANTHER" id="PTHR10359:SF18">
    <property type="entry name" value="ENDONUCLEASE III"/>
    <property type="match status" value="1"/>
</dbReference>
<dbReference type="InterPro" id="IPR011257">
    <property type="entry name" value="DNA_glycosylase"/>
</dbReference>
<evidence type="ECO:0000259" key="11">
    <source>
        <dbReference type="SMART" id="SM00478"/>
    </source>
</evidence>
<keyword evidence="9 10" id="KW-0326">Glycosidase</keyword>
<keyword evidence="6 10" id="KW-0408">Iron</keyword>
<keyword evidence="5 10" id="KW-0378">Hydrolase</keyword>
<dbReference type="GO" id="GO:0046872">
    <property type="term" value="F:metal ion binding"/>
    <property type="evidence" value="ECO:0007669"/>
    <property type="project" value="UniProtKB-KW"/>
</dbReference>
<organism evidence="12 13">
    <name type="scientific">Candidatus Komeilibacteria bacterium RIFCSPHIGHO2_01_FULL_52_14</name>
    <dbReference type="NCBI Taxonomy" id="1798549"/>
    <lineage>
        <taxon>Bacteria</taxon>
        <taxon>Candidatus Komeiliibacteriota</taxon>
    </lineage>
</organism>
<dbReference type="GO" id="GO:0140078">
    <property type="term" value="F:class I DNA-(apurinic or apyrimidinic site) endonuclease activity"/>
    <property type="evidence" value="ECO:0007669"/>
    <property type="project" value="UniProtKB-EC"/>
</dbReference>
<feature type="binding site" evidence="10">
    <location>
        <position position="198"/>
    </location>
    <ligand>
        <name>[4Fe-4S] cluster</name>
        <dbReference type="ChEBI" id="CHEBI:49883"/>
    </ligand>
</feature>
<reference evidence="12 13" key="1">
    <citation type="journal article" date="2016" name="Nat. Commun.">
        <title>Thousands of microbial genomes shed light on interconnected biogeochemical processes in an aquifer system.</title>
        <authorList>
            <person name="Anantharaman K."/>
            <person name="Brown C.T."/>
            <person name="Hug L.A."/>
            <person name="Sharon I."/>
            <person name="Castelle C.J."/>
            <person name="Probst A.J."/>
            <person name="Thomas B.C."/>
            <person name="Singh A."/>
            <person name="Wilkins M.J."/>
            <person name="Karaoz U."/>
            <person name="Brodie E.L."/>
            <person name="Williams K.H."/>
            <person name="Hubbard S.S."/>
            <person name="Banfield J.F."/>
        </authorList>
    </citation>
    <scope>NUCLEOTIDE SEQUENCE [LARGE SCALE GENOMIC DNA]</scope>
</reference>
<dbReference type="PANTHER" id="PTHR10359">
    <property type="entry name" value="A/G-SPECIFIC ADENINE GLYCOSYLASE/ENDONUCLEASE III"/>
    <property type="match status" value="1"/>
</dbReference>
<evidence type="ECO:0000256" key="7">
    <source>
        <dbReference type="ARBA" id="ARBA00023014"/>
    </source>
</evidence>
<feature type="domain" description="HhH-GPD" evidence="11">
    <location>
        <begin position="39"/>
        <end position="187"/>
    </location>
</feature>
<comment type="cofactor">
    <cofactor evidence="10">
        <name>[4Fe-4S] cluster</name>
        <dbReference type="ChEBI" id="CHEBI:49883"/>
    </cofactor>
    <text evidence="10">Binds 1 [4Fe-4S] cluster.</text>
</comment>
<dbReference type="InterPro" id="IPR003265">
    <property type="entry name" value="HhH-GPD_domain"/>
</dbReference>
<dbReference type="SMART" id="SM00478">
    <property type="entry name" value="ENDO3c"/>
    <property type="match status" value="1"/>
</dbReference>
<comment type="catalytic activity">
    <reaction evidence="10">
        <text>2'-deoxyribonucleotide-(2'-deoxyribose 5'-phosphate)-2'-deoxyribonucleotide-DNA = a 3'-end 2'-deoxyribonucleotide-(2,3-dehydro-2,3-deoxyribose 5'-phosphate)-DNA + a 5'-end 5'-phospho-2'-deoxyribonucleoside-DNA + H(+)</text>
        <dbReference type="Rhea" id="RHEA:66592"/>
        <dbReference type="Rhea" id="RHEA-COMP:13180"/>
        <dbReference type="Rhea" id="RHEA-COMP:16897"/>
        <dbReference type="Rhea" id="RHEA-COMP:17067"/>
        <dbReference type="ChEBI" id="CHEBI:15378"/>
        <dbReference type="ChEBI" id="CHEBI:136412"/>
        <dbReference type="ChEBI" id="CHEBI:157695"/>
        <dbReference type="ChEBI" id="CHEBI:167181"/>
        <dbReference type="EC" id="4.2.99.18"/>
    </reaction>
</comment>
<evidence type="ECO:0000256" key="4">
    <source>
        <dbReference type="ARBA" id="ARBA00022763"/>
    </source>
</evidence>
<dbReference type="Gene3D" id="1.10.1670.10">
    <property type="entry name" value="Helix-hairpin-Helix base-excision DNA repair enzymes (C-terminal)"/>
    <property type="match status" value="1"/>
</dbReference>
<dbReference type="Gene3D" id="1.10.340.30">
    <property type="entry name" value="Hypothetical protein, domain 2"/>
    <property type="match status" value="1"/>
</dbReference>
<sequence length="218" mass="24825">MNKRARAATILRRLRREYPLKGEFVRWSTPLELVIGVVLSAQCTDKKVNEVTRPLFKKYRTARAYARANIRTLEREVHSTGFYRSKARYLKGIGKLLDEKFKGKVPRTLDELLLLPGVSYKSAHLIMAKAFNTPTGIAVDTHVLRVAPRLGLTKHHTPEKIGAELEKLYKSKDFLDVNEHFIMHGRAICKPKPLCGSCVLQDVCPSAKKFLRTGKKRT</sequence>
<keyword evidence="2 10" id="KW-0004">4Fe-4S</keyword>
<feature type="binding site" evidence="10">
    <location>
        <position position="204"/>
    </location>
    <ligand>
        <name>[4Fe-4S] cluster</name>
        <dbReference type="ChEBI" id="CHEBI:49883"/>
    </ligand>
</feature>
<evidence type="ECO:0000256" key="2">
    <source>
        <dbReference type="ARBA" id="ARBA00022485"/>
    </source>
</evidence>
<evidence type="ECO:0000256" key="8">
    <source>
        <dbReference type="ARBA" id="ARBA00023204"/>
    </source>
</evidence>
<protein>
    <recommendedName>
        <fullName evidence="10">Endonuclease III</fullName>
        <ecNumber evidence="10">4.2.99.18</ecNumber>
    </recommendedName>
    <alternativeName>
        <fullName evidence="10">DNA-(apurinic or apyrimidinic site) lyase</fullName>
    </alternativeName>
</protein>
<proteinExistence type="inferred from homology"/>
<gene>
    <name evidence="10" type="primary">nth</name>
    <name evidence="12" type="ORF">A2677_00375</name>
</gene>
<evidence type="ECO:0000256" key="6">
    <source>
        <dbReference type="ARBA" id="ARBA00023004"/>
    </source>
</evidence>
<accession>A0A1G2BP40</accession>
<evidence type="ECO:0000256" key="1">
    <source>
        <dbReference type="ARBA" id="ARBA00008343"/>
    </source>
</evidence>
<keyword evidence="7 10" id="KW-0411">Iron-sulfur</keyword>
<dbReference type="InterPro" id="IPR005759">
    <property type="entry name" value="Nth"/>
</dbReference>
<dbReference type="GO" id="GO:0051539">
    <property type="term" value="F:4 iron, 4 sulfur cluster binding"/>
    <property type="evidence" value="ECO:0007669"/>
    <property type="project" value="UniProtKB-UniRule"/>
</dbReference>
<dbReference type="GO" id="GO:0003677">
    <property type="term" value="F:DNA binding"/>
    <property type="evidence" value="ECO:0007669"/>
    <property type="project" value="UniProtKB-UniRule"/>
</dbReference>
<dbReference type="Proteomes" id="UP000177817">
    <property type="component" value="Unassembled WGS sequence"/>
</dbReference>
<dbReference type="GO" id="GO:0006285">
    <property type="term" value="P:base-excision repair, AP site formation"/>
    <property type="evidence" value="ECO:0007669"/>
    <property type="project" value="TreeGrafter"/>
</dbReference>
<dbReference type="EC" id="4.2.99.18" evidence="10"/>
<feature type="binding site" evidence="10">
    <location>
        <position position="189"/>
    </location>
    <ligand>
        <name>[4Fe-4S] cluster</name>
        <dbReference type="ChEBI" id="CHEBI:49883"/>
    </ligand>
</feature>
<dbReference type="AlphaFoldDB" id="A0A1G2BP40"/>
<evidence type="ECO:0000256" key="9">
    <source>
        <dbReference type="ARBA" id="ARBA00023295"/>
    </source>
</evidence>
<dbReference type="SMART" id="SM00525">
    <property type="entry name" value="FES"/>
    <property type="match status" value="1"/>
</dbReference>
<dbReference type="HAMAP" id="MF_00942">
    <property type="entry name" value="Nth"/>
    <property type="match status" value="1"/>
</dbReference>
<dbReference type="InterPro" id="IPR003651">
    <property type="entry name" value="Endonuclease3_FeS-loop_motif"/>
</dbReference>
<dbReference type="SUPFAM" id="SSF48150">
    <property type="entry name" value="DNA-glycosylase"/>
    <property type="match status" value="1"/>
</dbReference>
<keyword evidence="4 10" id="KW-0227">DNA damage</keyword>
<keyword evidence="10" id="KW-0456">Lyase</keyword>
<evidence type="ECO:0000256" key="5">
    <source>
        <dbReference type="ARBA" id="ARBA00022801"/>
    </source>
</evidence>
<name>A0A1G2BP40_9BACT</name>
<evidence type="ECO:0000256" key="3">
    <source>
        <dbReference type="ARBA" id="ARBA00022723"/>
    </source>
</evidence>
<evidence type="ECO:0000313" key="12">
    <source>
        <dbReference type="EMBL" id="OGY90130.1"/>
    </source>
</evidence>
<dbReference type="GO" id="GO:0019104">
    <property type="term" value="F:DNA N-glycosylase activity"/>
    <property type="evidence" value="ECO:0007669"/>
    <property type="project" value="UniProtKB-UniRule"/>
</dbReference>
<comment type="caution">
    <text evidence="12">The sequence shown here is derived from an EMBL/GenBank/DDBJ whole genome shotgun (WGS) entry which is preliminary data.</text>
</comment>
<dbReference type="InterPro" id="IPR023170">
    <property type="entry name" value="HhH_base_excis_C"/>
</dbReference>
<comment type="function">
    <text evidence="10">DNA repair enzyme that has both DNA N-glycosylase activity and AP-lyase activity. The DNA N-glycosylase activity releases various damaged pyrimidines from DNA by cleaving the N-glycosidic bond, leaving an AP (apurinic/apyrimidinic) site. The AP-lyase activity cleaves the phosphodiester bond 3' to the AP site by a beta-elimination, leaving a 3'-terminal unsaturated sugar and a product with a terminal 5'-phosphate.</text>
</comment>
<keyword evidence="8 10" id="KW-0234">DNA repair</keyword>
<dbReference type="PIRSF" id="PIRSF001435">
    <property type="entry name" value="Nth"/>
    <property type="match status" value="1"/>
</dbReference>
<dbReference type="FunFam" id="1.10.340.30:FF:000001">
    <property type="entry name" value="Endonuclease III"/>
    <property type="match status" value="1"/>
</dbReference>
<dbReference type="CDD" id="cd00056">
    <property type="entry name" value="ENDO3c"/>
    <property type="match status" value="1"/>
</dbReference>
<keyword evidence="3 10" id="KW-0479">Metal-binding</keyword>
<evidence type="ECO:0000256" key="10">
    <source>
        <dbReference type="HAMAP-Rule" id="MF_00942"/>
    </source>
</evidence>
<evidence type="ECO:0000313" key="13">
    <source>
        <dbReference type="Proteomes" id="UP000177817"/>
    </source>
</evidence>